<evidence type="ECO:0000256" key="1">
    <source>
        <dbReference type="SAM" id="SignalP"/>
    </source>
</evidence>
<keyword evidence="1" id="KW-0732">Signal</keyword>
<dbReference type="AlphaFoldDB" id="A0A1H3U1P1"/>
<sequence length="137" mass="15016">MHQALASLLAPLACAALLCASPVARAANPTSSGNCEESSTNMSEVRACLQEQNVALVNAAYVSLSLKLKARMPQASEELEVAQRNWVQYARSACEFLSEFNSASFAKDDARTNCWSDFARARAKQLKSWEMQLDKKP</sequence>
<protein>
    <recommendedName>
        <fullName evidence="2">Lysozyme inhibitor LprI-like N-terminal domain-containing protein</fullName>
    </recommendedName>
</protein>
<dbReference type="GeneID" id="94690175"/>
<dbReference type="RefSeq" id="WP_016448801.1">
    <property type="nucleotide sequence ID" value="NZ_AP025556.1"/>
</dbReference>
<accession>A0A1H3U1P1</accession>
<dbReference type="Pfam" id="PF07007">
    <property type="entry name" value="LprI"/>
    <property type="match status" value="1"/>
</dbReference>
<evidence type="ECO:0000313" key="4">
    <source>
        <dbReference type="Proteomes" id="UP000183417"/>
    </source>
</evidence>
<reference evidence="3 4" key="1">
    <citation type="submission" date="2016-10" db="EMBL/GenBank/DDBJ databases">
        <authorList>
            <person name="de Groot N.N."/>
        </authorList>
    </citation>
    <scope>NUCLEOTIDE SEQUENCE [LARGE SCALE GENOMIC DNA]</scope>
    <source>
        <strain evidence="3 4">LMG 24775</strain>
    </source>
</reference>
<proteinExistence type="predicted"/>
<evidence type="ECO:0000313" key="3">
    <source>
        <dbReference type="EMBL" id="SDZ56366.1"/>
    </source>
</evidence>
<dbReference type="InterPro" id="IPR009739">
    <property type="entry name" value="LprI-like_N"/>
</dbReference>
<feature type="signal peptide" evidence="1">
    <location>
        <begin position="1"/>
        <end position="26"/>
    </location>
</feature>
<feature type="chain" id="PRO_5010370862" description="Lysozyme inhibitor LprI-like N-terminal domain-containing protein" evidence="1">
    <location>
        <begin position="27"/>
        <end position="137"/>
    </location>
</feature>
<gene>
    <name evidence="3" type="ORF">SAMN05421547_13541</name>
</gene>
<organism evidence="3 4">
    <name type="scientific">Delftia lacustris</name>
    <dbReference type="NCBI Taxonomy" id="558537"/>
    <lineage>
        <taxon>Bacteria</taxon>
        <taxon>Pseudomonadati</taxon>
        <taxon>Pseudomonadota</taxon>
        <taxon>Betaproteobacteria</taxon>
        <taxon>Burkholderiales</taxon>
        <taxon>Comamonadaceae</taxon>
        <taxon>Delftia</taxon>
    </lineage>
</organism>
<dbReference type="Proteomes" id="UP000183417">
    <property type="component" value="Unassembled WGS sequence"/>
</dbReference>
<dbReference type="Gene3D" id="1.20.1270.180">
    <property type="match status" value="1"/>
</dbReference>
<evidence type="ECO:0000259" key="2">
    <source>
        <dbReference type="Pfam" id="PF07007"/>
    </source>
</evidence>
<dbReference type="EMBL" id="FNPE01000035">
    <property type="protein sequence ID" value="SDZ56366.1"/>
    <property type="molecule type" value="Genomic_DNA"/>
</dbReference>
<feature type="domain" description="Lysozyme inhibitor LprI-like N-terminal" evidence="2">
    <location>
        <begin position="35"/>
        <end position="126"/>
    </location>
</feature>
<name>A0A1H3U1P1_9BURK</name>